<evidence type="ECO:0000256" key="1">
    <source>
        <dbReference type="ARBA" id="ARBA00009451"/>
    </source>
</evidence>
<sequence length="253" mass="29358">MAAPLRRCLTQIAALASRVPHTSRCLQSPQLAAQVQKCSLSGTVTTIQVTAVMPAVFTKQMHTSASVQGIFRNTEFDDQDFGVKMHSPKWLKYNEVVYPPKEPGEPERPAEVCHSRFNIKYSPKKMWYIAAMIRGMSVDEARKQLLFYRRKGAQSVLEVLEEAIEMAVRDHNVEFRSNLWICDSFVGKGRVVKGVRKHRGPRYGIIHYRYVHYFIRLREGKPPKHYYPPPKTGHEKMETYIAEQRERRIWNPL</sequence>
<evidence type="ECO:0000313" key="8">
    <source>
        <dbReference type="Proteomes" id="UP001519460"/>
    </source>
</evidence>
<dbReference type="SUPFAM" id="SSF54843">
    <property type="entry name" value="Ribosomal protein L22"/>
    <property type="match status" value="1"/>
</dbReference>
<dbReference type="GO" id="GO:0005840">
    <property type="term" value="C:ribosome"/>
    <property type="evidence" value="ECO:0007669"/>
    <property type="project" value="UniProtKB-KW"/>
</dbReference>
<dbReference type="Pfam" id="PF00237">
    <property type="entry name" value="Ribosomal_L22"/>
    <property type="match status" value="1"/>
</dbReference>
<evidence type="ECO:0000256" key="5">
    <source>
        <dbReference type="ARBA" id="ARBA00035506"/>
    </source>
</evidence>
<comment type="caution">
    <text evidence="7">The sequence shown here is derived from an EMBL/GenBank/DDBJ whole genome shotgun (WGS) entry which is preliminary data.</text>
</comment>
<evidence type="ECO:0000313" key="7">
    <source>
        <dbReference type="EMBL" id="KAK7496354.1"/>
    </source>
</evidence>
<evidence type="ECO:0000256" key="4">
    <source>
        <dbReference type="ARBA" id="ARBA00035286"/>
    </source>
</evidence>
<comment type="similarity">
    <text evidence="1 6">Belongs to the universal ribosomal protein uL22 family.</text>
</comment>
<dbReference type="Gene3D" id="3.90.470.10">
    <property type="entry name" value="Ribosomal protein L22/L17"/>
    <property type="match status" value="1"/>
</dbReference>
<dbReference type="InterPro" id="IPR047867">
    <property type="entry name" value="Ribosomal_uL22_bac/org-type"/>
</dbReference>
<accession>A0ABD0LA99</accession>
<dbReference type="InterPro" id="IPR001063">
    <property type="entry name" value="Ribosomal_uL22"/>
</dbReference>
<evidence type="ECO:0000256" key="2">
    <source>
        <dbReference type="ARBA" id="ARBA00022980"/>
    </source>
</evidence>
<dbReference type="EMBL" id="JACVVK020000067">
    <property type="protein sequence ID" value="KAK7496354.1"/>
    <property type="molecule type" value="Genomic_DNA"/>
</dbReference>
<dbReference type="GO" id="GO:1990904">
    <property type="term" value="C:ribonucleoprotein complex"/>
    <property type="evidence" value="ECO:0007669"/>
    <property type="project" value="UniProtKB-KW"/>
</dbReference>
<name>A0ABD0LA99_9CAEN</name>
<dbReference type="PANTHER" id="PTHR13501:SF8">
    <property type="entry name" value="LARGE RIBOSOMAL SUBUNIT PROTEIN UL22M"/>
    <property type="match status" value="1"/>
</dbReference>
<dbReference type="InterPro" id="IPR036394">
    <property type="entry name" value="Ribosomal_uL22_sf"/>
</dbReference>
<dbReference type="PANTHER" id="PTHR13501">
    <property type="entry name" value="CHLOROPLAST 50S RIBOSOMAL PROTEIN L22-RELATED"/>
    <property type="match status" value="1"/>
</dbReference>
<evidence type="ECO:0000256" key="3">
    <source>
        <dbReference type="ARBA" id="ARBA00023274"/>
    </source>
</evidence>
<organism evidence="7 8">
    <name type="scientific">Batillaria attramentaria</name>
    <dbReference type="NCBI Taxonomy" id="370345"/>
    <lineage>
        <taxon>Eukaryota</taxon>
        <taxon>Metazoa</taxon>
        <taxon>Spiralia</taxon>
        <taxon>Lophotrochozoa</taxon>
        <taxon>Mollusca</taxon>
        <taxon>Gastropoda</taxon>
        <taxon>Caenogastropoda</taxon>
        <taxon>Sorbeoconcha</taxon>
        <taxon>Cerithioidea</taxon>
        <taxon>Batillariidae</taxon>
        <taxon>Batillaria</taxon>
    </lineage>
</organism>
<dbReference type="CDD" id="cd00336">
    <property type="entry name" value="Ribosomal_L22"/>
    <property type="match status" value="1"/>
</dbReference>
<dbReference type="Proteomes" id="UP001519460">
    <property type="component" value="Unassembled WGS sequence"/>
</dbReference>
<protein>
    <recommendedName>
        <fullName evidence="4">Large ribosomal subunit protein uL22m</fullName>
    </recommendedName>
    <alternativeName>
        <fullName evidence="5">39S ribosomal protein L22, mitochondrial</fullName>
    </alternativeName>
</protein>
<gene>
    <name evidence="7" type="ORF">BaRGS_00012276</name>
</gene>
<evidence type="ECO:0000256" key="6">
    <source>
        <dbReference type="RuleBase" id="RU004005"/>
    </source>
</evidence>
<proteinExistence type="inferred from homology"/>
<reference evidence="7 8" key="1">
    <citation type="journal article" date="2023" name="Sci. Data">
        <title>Genome assembly of the Korean intertidal mud-creeper Batillaria attramentaria.</title>
        <authorList>
            <person name="Patra A.K."/>
            <person name="Ho P.T."/>
            <person name="Jun S."/>
            <person name="Lee S.J."/>
            <person name="Kim Y."/>
            <person name="Won Y.J."/>
        </authorList>
    </citation>
    <scope>NUCLEOTIDE SEQUENCE [LARGE SCALE GENOMIC DNA]</scope>
    <source>
        <strain evidence="7">Wonlab-2016</strain>
    </source>
</reference>
<keyword evidence="2 6" id="KW-0689">Ribosomal protein</keyword>
<dbReference type="AlphaFoldDB" id="A0ABD0LA99"/>
<keyword evidence="3 6" id="KW-0687">Ribonucleoprotein</keyword>
<keyword evidence="8" id="KW-1185">Reference proteome</keyword>